<evidence type="ECO:0000256" key="1">
    <source>
        <dbReference type="SAM" id="MobiDB-lite"/>
    </source>
</evidence>
<dbReference type="EMBL" id="DQIR01072122">
    <property type="protein sequence ID" value="HDA27598.1"/>
    <property type="molecule type" value="Transcribed_RNA"/>
</dbReference>
<protein>
    <submittedName>
        <fullName evidence="2">Suppressor of cytokine signaling 3 isoform X1</fullName>
    </submittedName>
</protein>
<feature type="region of interest" description="Disordered" evidence="1">
    <location>
        <begin position="523"/>
        <end position="655"/>
    </location>
</feature>
<reference evidence="2" key="1">
    <citation type="journal article" date="2019" name="PeerJ">
        <title>Genes of the pig, Sus scrofa, reconstructed with EvidentialGene.</title>
        <authorList>
            <person name="Gilbert D.G."/>
        </authorList>
    </citation>
    <scope>NUCLEOTIDE SEQUENCE</scope>
</reference>
<feature type="region of interest" description="Disordered" evidence="1">
    <location>
        <begin position="39"/>
        <end position="79"/>
    </location>
</feature>
<sequence>MDQPALPSTRHFPLKTGEGPGLSSTRWTLGPVFLVAVPRGRGTGSRKVPLGVTPCPSPQSQGWSMPPPPSSPGPGRVRGARSLASLQPRAPEAPSLSSTLFQAQDLLRLKAVLNQIKEPARSVGKFEDSRQFSRVQHSRSVPCLRAQGVEEAERRIRCGGCCGPPGPAGSSGEAGAGEGRASGSPPPLKHLPGPHGPVLLWGGARREGPVRPLAHPELQDSHAWILVLVPCATEERGPWPLAPTSALCSLKWGIVLVQELPNGPRQLGDFLIGVQVAVDCFPTEMLESGHVGGEGPAQHQRDLLAPGVDVIGSSRGAPRERLGGRLLGHLGGGRRGGFSRRRGEGGGAGGWHVVMHQLEHAVEAGHGLRAAGVTLQREAAPLALDAQVLGPRLGLDAEREEVSLVRAVADEEGARGLGAKQQVRLAAGHGAPVEAALLQLAHCVHHQLVLALGAEGLEAQAGVQGAAHPGGGKLAVGDHGARSQRGSARRRLQLLGGLRTAAATASRGAGPKPKSLAFGLRLLRSPRRRGGAAASGGPRCAQMSAAAKSTKGPRARVARASPGRPPCPLRAPGPAGRGRGEGRRRELGRTGGVRGRSRRGGGGGEEGARRVSARNPPVRPARPGSPASAERLGQALSRTRSPGPWARPRHPTEPA</sequence>
<feature type="region of interest" description="Disordered" evidence="1">
    <location>
        <begin position="166"/>
        <end position="192"/>
    </location>
</feature>
<dbReference type="AlphaFoldDB" id="A0A480HTT3"/>
<name>A0A480HTT3_PIG</name>
<dbReference type="EMBL" id="DQIR01072121">
    <property type="protein sequence ID" value="HDA27597.1"/>
    <property type="molecule type" value="Transcribed_RNA"/>
</dbReference>
<feature type="region of interest" description="Disordered" evidence="1">
    <location>
        <begin position="1"/>
        <end position="26"/>
    </location>
</feature>
<organism evidence="2">
    <name type="scientific">Sus scrofa</name>
    <name type="common">Pig</name>
    <dbReference type="NCBI Taxonomy" id="9823"/>
    <lineage>
        <taxon>Eukaryota</taxon>
        <taxon>Metazoa</taxon>
        <taxon>Chordata</taxon>
        <taxon>Craniata</taxon>
        <taxon>Vertebrata</taxon>
        <taxon>Euteleostomi</taxon>
        <taxon>Mammalia</taxon>
        <taxon>Eutheria</taxon>
        <taxon>Laurasiatheria</taxon>
        <taxon>Artiodactyla</taxon>
        <taxon>Suina</taxon>
        <taxon>Suidae</taxon>
        <taxon>Sus</taxon>
    </lineage>
</organism>
<evidence type="ECO:0000313" key="2">
    <source>
        <dbReference type="EMBL" id="HDA27597.1"/>
    </source>
</evidence>
<proteinExistence type="predicted"/>
<feature type="compositionally biased region" description="Basic and acidic residues" evidence="1">
    <location>
        <begin position="578"/>
        <end position="588"/>
    </location>
</feature>
<accession>A0A480HTT3</accession>
<feature type="compositionally biased region" description="Gly residues" evidence="1">
    <location>
        <begin position="589"/>
        <end position="605"/>
    </location>
</feature>